<dbReference type="PANTHER" id="PTHR31973">
    <property type="entry name" value="POLYPROTEIN, PUTATIVE-RELATED"/>
    <property type="match status" value="1"/>
</dbReference>
<dbReference type="GO" id="GO:0008270">
    <property type="term" value="F:zinc ion binding"/>
    <property type="evidence" value="ECO:0007669"/>
    <property type="project" value="UniProtKB-KW"/>
</dbReference>
<feature type="domain" description="SWIM-type" evidence="3">
    <location>
        <begin position="369"/>
        <end position="407"/>
    </location>
</feature>
<evidence type="ECO:0000313" key="4">
    <source>
        <dbReference type="EMBL" id="ABF99520.1"/>
    </source>
</evidence>
<sequence>MGGAQAENVWQTDQGQGEAVVEANAPPEVIVRESNRSADDSDDEEPDSPLRVDAAEENEAVVDQMEVENDEYIALVVEVQDTTQWDNETNIPDAWTTISMSHMRVNDGLDSHWCYDCNYVQVGQMYHDKGHLQDAVKRWTFVQKLASRVEQHTCLLENTRLVHRNMTAAFVAQMVYSKVLRKTSLSPFTIMHDVEKEYGYKISYDKAWRAKQKALDMRFGTYEDSYHNLPPLLEVMQARNLGTHMAILDENRPKVCVLHDRHAGLLSAIQKLQEDVTKEVMKNTRPLPLVAILEGITRGTQKYLCKIYSMASINLSKPSVKYSPTITQYMEEKSKKGAMHRVWPAGNRELLFEIRLRDKSGVGIGTTDITLECTLWPEYHACKCNCNKPYLRHLPCSHALAASAKGGGDANLFVSPYFTKEAWEATWRGELRGWRAVCDFTRPPPGQANWVPDSNLLVDTKGHRQS</sequence>
<gene>
    <name evidence="4" type="ordered locus">LOC_Os03g59894</name>
</gene>
<reference evidence="4" key="2">
    <citation type="submission" date="2006-06" db="EMBL/GenBank/DDBJ databases">
        <authorList>
            <person name="Buell R."/>
            <person name="Wing R.A."/>
            <person name="McCombie W.A."/>
            <person name="Ouyang S."/>
        </authorList>
    </citation>
    <scope>NUCLEOTIDE SEQUENCE</scope>
</reference>
<feature type="region of interest" description="Disordered" evidence="2">
    <location>
        <begin position="1"/>
        <end position="49"/>
    </location>
</feature>
<keyword evidence="1" id="KW-0479">Metal-binding</keyword>
<keyword evidence="1" id="KW-0863">Zinc-finger</keyword>
<proteinExistence type="predicted"/>
<reference evidence="4" key="1">
    <citation type="journal article" date="2005" name="Genome Res.">
        <title>Sequence, annotation, and analysis of synteny between rice chromosome 3 and diverged grass species.</title>
        <authorList>
            <consortium name="Rice Chromosome 3 Sequencing Consortium"/>
            <person name="Buell C.R."/>
            <person name="Yuan Q."/>
            <person name="Ouyang S."/>
            <person name="Liu J."/>
            <person name="Zhu W."/>
            <person name="Wang A."/>
            <person name="Maiti R."/>
            <person name="Haas B."/>
            <person name="Wortman J."/>
            <person name="Pertea M."/>
            <person name="Jones K.M."/>
            <person name="Kim M."/>
            <person name="Overton L."/>
            <person name="Tsitrin T."/>
            <person name="Fadrosh D."/>
            <person name="Bera J."/>
            <person name="Weaver B."/>
            <person name="Jin S."/>
            <person name="Johri S."/>
            <person name="Reardon M."/>
            <person name="Webb K."/>
            <person name="Hill J."/>
            <person name="Moffat K."/>
            <person name="Tallon L."/>
            <person name="Van Aken S."/>
            <person name="Lewis M."/>
            <person name="Utterback T."/>
            <person name="Feldblyum T."/>
            <person name="Zismann V."/>
            <person name="Iobst S."/>
            <person name="Hsiao J."/>
            <person name="de Vazeille A.R."/>
            <person name="Salzberg S.L."/>
            <person name="White O."/>
            <person name="Fraser C."/>
            <person name="Yu Y."/>
            <person name="Kim H."/>
            <person name="Rambo T."/>
            <person name="Currie J."/>
            <person name="Collura K."/>
            <person name="Kernodle-Thompson S."/>
            <person name="Wei F."/>
            <person name="Kudrna K."/>
            <person name="Ammiraju J.S."/>
            <person name="Luo M."/>
            <person name="Goicoechea J.L."/>
            <person name="Wing R.A."/>
            <person name="Henry D."/>
            <person name="Oates R."/>
            <person name="Palmer M."/>
            <person name="Pries G."/>
            <person name="Saski C."/>
            <person name="Simmons J."/>
            <person name="Soderlund C."/>
            <person name="Nelson W."/>
            <person name="de la Bastide M."/>
            <person name="Spiegel L."/>
            <person name="Nascimento L."/>
            <person name="Huang E."/>
            <person name="Preston R."/>
            <person name="Zutavern T."/>
            <person name="Palmer L."/>
            <person name="O'Shaughnessy A."/>
            <person name="Dike S."/>
            <person name="McCombie W.R."/>
            <person name="Minx P."/>
            <person name="Cordum H."/>
            <person name="Wilson R."/>
            <person name="Jin W."/>
            <person name="Lee H.R."/>
            <person name="Jiang J."/>
            <person name="Jackson S."/>
        </authorList>
    </citation>
    <scope>NUCLEOTIDE SEQUENCE [LARGE SCALE GENOMIC DNA]</scope>
</reference>
<organism evidence="4">
    <name type="scientific">Oryza sativa subsp. japonica</name>
    <name type="common">Rice</name>
    <dbReference type="NCBI Taxonomy" id="39947"/>
    <lineage>
        <taxon>Eukaryota</taxon>
        <taxon>Viridiplantae</taxon>
        <taxon>Streptophyta</taxon>
        <taxon>Embryophyta</taxon>
        <taxon>Tracheophyta</taxon>
        <taxon>Spermatophyta</taxon>
        <taxon>Magnoliopsida</taxon>
        <taxon>Liliopsida</taxon>
        <taxon>Poales</taxon>
        <taxon>Poaceae</taxon>
        <taxon>BOP clade</taxon>
        <taxon>Oryzoideae</taxon>
        <taxon>Oryzeae</taxon>
        <taxon>Oryzinae</taxon>
        <taxon>Oryza</taxon>
        <taxon>Oryza sativa</taxon>
    </lineage>
</organism>
<dbReference type="EMBL" id="DP000009">
    <property type="protein sequence ID" value="ABF99520.1"/>
    <property type="molecule type" value="Genomic_DNA"/>
</dbReference>
<evidence type="ECO:0000256" key="1">
    <source>
        <dbReference type="PROSITE-ProRule" id="PRU00325"/>
    </source>
</evidence>
<dbReference type="PANTHER" id="PTHR31973:SF195">
    <property type="entry name" value="MUDR FAMILY TRANSPOSASE"/>
    <property type="match status" value="1"/>
</dbReference>
<dbReference type="AlphaFoldDB" id="Q10BL8"/>
<keyword evidence="1" id="KW-0862">Zinc</keyword>
<protein>
    <submittedName>
        <fullName evidence="4">Transposable element protein, putative, MuDR</fullName>
    </submittedName>
</protein>
<evidence type="ECO:0000256" key="2">
    <source>
        <dbReference type="SAM" id="MobiDB-lite"/>
    </source>
</evidence>
<name>Q10BL8_ORYSJ</name>
<accession>Q10BL8</accession>
<dbReference type="InterPro" id="IPR007527">
    <property type="entry name" value="Znf_SWIM"/>
</dbReference>
<evidence type="ECO:0000259" key="3">
    <source>
        <dbReference type="PROSITE" id="PS50966"/>
    </source>
</evidence>
<feature type="compositionally biased region" description="Basic and acidic residues" evidence="2">
    <location>
        <begin position="30"/>
        <end position="39"/>
    </location>
</feature>
<dbReference type="PROSITE" id="PS50966">
    <property type="entry name" value="ZF_SWIM"/>
    <property type="match status" value="1"/>
</dbReference>